<dbReference type="InterPro" id="IPR004839">
    <property type="entry name" value="Aminotransferase_I/II_large"/>
</dbReference>
<evidence type="ECO:0000313" key="9">
    <source>
        <dbReference type="Proteomes" id="UP000502998"/>
    </source>
</evidence>
<evidence type="ECO:0000259" key="7">
    <source>
        <dbReference type="Pfam" id="PF00155"/>
    </source>
</evidence>
<dbReference type="SUPFAM" id="SSF53383">
    <property type="entry name" value="PLP-dependent transferases"/>
    <property type="match status" value="1"/>
</dbReference>
<dbReference type="Proteomes" id="UP000502998">
    <property type="component" value="Chromosome"/>
</dbReference>
<dbReference type="Gene3D" id="3.40.640.10">
    <property type="entry name" value="Type I PLP-dependent aspartate aminotransferase-like (Major domain)"/>
    <property type="match status" value="1"/>
</dbReference>
<accession>A0A679I8T9</accession>
<dbReference type="AlphaFoldDB" id="A0A679I8T9"/>
<feature type="domain" description="Aminotransferase class I/classII large" evidence="7">
    <location>
        <begin position="36"/>
        <end position="387"/>
    </location>
</feature>
<comment type="similarity">
    <text evidence="2">Belongs to the class-I pyridoxal-phosphate-dependent aminotransferase family.</text>
</comment>
<dbReference type="GO" id="GO:0004021">
    <property type="term" value="F:L-alanine:2-oxoglutarate aminotransferase activity"/>
    <property type="evidence" value="ECO:0007669"/>
    <property type="project" value="UniProtKB-EC"/>
</dbReference>
<dbReference type="RefSeq" id="WP_173104158.1">
    <property type="nucleotide sequence ID" value="NZ_AP022822.1"/>
</dbReference>
<dbReference type="GO" id="GO:0030170">
    <property type="term" value="F:pyridoxal phosphate binding"/>
    <property type="evidence" value="ECO:0007669"/>
    <property type="project" value="InterPro"/>
</dbReference>
<keyword evidence="4 8" id="KW-0808">Transferase</keyword>
<evidence type="ECO:0000256" key="1">
    <source>
        <dbReference type="ARBA" id="ARBA00001933"/>
    </source>
</evidence>
<keyword evidence="5" id="KW-0663">Pyridoxal phosphate</keyword>
<dbReference type="InterPro" id="IPR015424">
    <property type="entry name" value="PyrdxlP-dep_Trfase"/>
</dbReference>
<dbReference type="InterPro" id="IPR051926">
    <property type="entry name" value="Ala_Aminotransferase"/>
</dbReference>
<organism evidence="8 9">
    <name type="scientific">Enterococcus saigonensis</name>
    <dbReference type="NCBI Taxonomy" id="1805431"/>
    <lineage>
        <taxon>Bacteria</taxon>
        <taxon>Bacillati</taxon>
        <taxon>Bacillota</taxon>
        <taxon>Bacilli</taxon>
        <taxon>Lactobacillales</taxon>
        <taxon>Enterococcaceae</taxon>
        <taxon>Enterococcus</taxon>
    </lineage>
</organism>
<reference evidence="8 9" key="1">
    <citation type="submission" date="2020-02" db="EMBL/GenBank/DDBJ databases">
        <title>Characterization of vanA genotype vancomycin-resistant Enterococcus saigonensis VE80.</title>
        <authorList>
            <person name="Harada T."/>
            <person name="Motooka D."/>
            <person name="Nakamura S."/>
            <person name="Yamamoto Y."/>
            <person name="Kawahara R."/>
            <person name="Kawatsu K."/>
        </authorList>
    </citation>
    <scope>NUCLEOTIDE SEQUENCE [LARGE SCALE GENOMIC DNA]</scope>
    <source>
        <strain evidence="8 9">VE80</strain>
    </source>
</reference>
<evidence type="ECO:0000256" key="2">
    <source>
        <dbReference type="ARBA" id="ARBA00007441"/>
    </source>
</evidence>
<evidence type="ECO:0000256" key="5">
    <source>
        <dbReference type="ARBA" id="ARBA00022898"/>
    </source>
</evidence>
<dbReference type="EMBL" id="AP022822">
    <property type="protein sequence ID" value="BCA86018.1"/>
    <property type="molecule type" value="Genomic_DNA"/>
</dbReference>
<proteinExistence type="inferred from homology"/>
<dbReference type="PANTHER" id="PTHR43488:SF2">
    <property type="entry name" value="GLUTAMATE-PYRUVATE AMINOTRANSFERASE ALAA"/>
    <property type="match status" value="1"/>
</dbReference>
<dbReference type="PANTHER" id="PTHR43488">
    <property type="entry name" value="GLUTAMATE-PYRUVATE AMINOTRANSFERASE ALAA"/>
    <property type="match status" value="1"/>
</dbReference>
<name>A0A679I8T9_9ENTE</name>
<dbReference type="KEGG" id="esg:EsVE80_15410"/>
<gene>
    <name evidence="8" type="primary">aspC2</name>
    <name evidence="8" type="ORF">EsVE80_15410</name>
</gene>
<dbReference type="InterPro" id="IPR015422">
    <property type="entry name" value="PyrdxlP-dep_Trfase_small"/>
</dbReference>
<protein>
    <recommendedName>
        <fullName evidence="6">alanine transaminase</fullName>
        <ecNumber evidence="6">2.6.1.2</ecNumber>
    </recommendedName>
</protein>
<evidence type="ECO:0000256" key="6">
    <source>
        <dbReference type="ARBA" id="ARBA00026106"/>
    </source>
</evidence>
<evidence type="ECO:0000256" key="3">
    <source>
        <dbReference type="ARBA" id="ARBA00022576"/>
    </source>
</evidence>
<dbReference type="Gene3D" id="3.90.1150.10">
    <property type="entry name" value="Aspartate Aminotransferase, domain 1"/>
    <property type="match status" value="1"/>
</dbReference>
<dbReference type="Pfam" id="PF00155">
    <property type="entry name" value="Aminotran_1_2"/>
    <property type="match status" value="1"/>
</dbReference>
<dbReference type="InterPro" id="IPR015421">
    <property type="entry name" value="PyrdxlP-dep_Trfase_major"/>
</dbReference>
<dbReference type="CDD" id="cd00609">
    <property type="entry name" value="AAT_like"/>
    <property type="match status" value="1"/>
</dbReference>
<keyword evidence="9" id="KW-1185">Reference proteome</keyword>
<sequence length="405" mass="45474">MKHFEKSNKLEGVSYDVRGPVLEEADRMQEEGVSILKLNTGNPAPFGFEAPDEIVRDLIMNVRSSEGYSDSKGIFSARKAIEQYCQLKGFPNVTINDIYTGNGVSELITMCMQGLCNDGDEVLVPSPDYPLWTASVSLAGGKPVHYICDEASEWYPDLQDMRAKITSKTKAIVVINPNNPTGALYPQEILEGIVDLAREFDLIIFSDEIYDRLVMDGLTHVPIATLAPDRFIVTLNGLSKSHRVAGFRVGWMVLSGDKKGVKDYIEGLNMLSSMRLCSNVLSQQIIQTALGGYQSSDELLLPGGRIYEQREFIYNALNDIPGLSAVKPKAAFYIFPKIDIKRFNITNDEQFVLDFLHEHKILLVHGGGFNWQEPDHFRIVYLPKMDDLKFTAEKLRAFLATYQQK</sequence>
<keyword evidence="3 8" id="KW-0032">Aminotransferase</keyword>
<evidence type="ECO:0000313" key="8">
    <source>
        <dbReference type="EMBL" id="BCA86018.1"/>
    </source>
</evidence>
<dbReference type="EC" id="2.6.1.2" evidence="6"/>
<evidence type="ECO:0000256" key="4">
    <source>
        <dbReference type="ARBA" id="ARBA00022679"/>
    </source>
</evidence>
<comment type="cofactor">
    <cofactor evidence="1">
        <name>pyridoxal 5'-phosphate</name>
        <dbReference type="ChEBI" id="CHEBI:597326"/>
    </cofactor>
</comment>